<dbReference type="EMBL" id="JACEFB010000021">
    <property type="protein sequence ID" value="MBA2227860.1"/>
    <property type="molecule type" value="Genomic_DNA"/>
</dbReference>
<dbReference type="AlphaFoldDB" id="A0A7V8VH92"/>
<evidence type="ECO:0000313" key="5">
    <source>
        <dbReference type="Proteomes" id="UP000542342"/>
    </source>
</evidence>
<evidence type="ECO:0000313" key="4">
    <source>
        <dbReference type="EMBL" id="MBA2227860.1"/>
    </source>
</evidence>
<evidence type="ECO:0000256" key="1">
    <source>
        <dbReference type="ARBA" id="ARBA00010529"/>
    </source>
</evidence>
<dbReference type="GO" id="GO:0030527">
    <property type="term" value="F:structural constituent of chromatin"/>
    <property type="evidence" value="ECO:0007669"/>
    <property type="project" value="InterPro"/>
</dbReference>
<protein>
    <submittedName>
        <fullName evidence="4">HU family DNA-binding protein</fullName>
    </submittedName>
</protein>
<keyword evidence="2 4" id="KW-0238">DNA-binding</keyword>
<organism evidence="4 5">
    <name type="scientific">Thermogemmata fonticola</name>
    <dbReference type="NCBI Taxonomy" id="2755323"/>
    <lineage>
        <taxon>Bacteria</taxon>
        <taxon>Pseudomonadati</taxon>
        <taxon>Planctomycetota</taxon>
        <taxon>Planctomycetia</taxon>
        <taxon>Gemmatales</taxon>
        <taxon>Gemmataceae</taxon>
        <taxon>Thermogemmata</taxon>
    </lineage>
</organism>
<dbReference type="GO" id="GO:0003677">
    <property type="term" value="F:DNA binding"/>
    <property type="evidence" value="ECO:0007669"/>
    <property type="project" value="UniProtKB-KW"/>
</dbReference>
<sequence length="115" mass="12597">MAKANGAKSASKSLTKSQFFTEIAERTGLKKADVAKVFDAIADIMKKQLRVSKNDSVKSLTLPGLLKVRAKYVPAQKGGKEMINRFTGEKMITKDKPASVRVTARALKALKEKLM</sequence>
<dbReference type="Pfam" id="PF00216">
    <property type="entry name" value="Bac_DNA_binding"/>
    <property type="match status" value="1"/>
</dbReference>
<dbReference type="CDD" id="cd13834">
    <property type="entry name" value="HU_like"/>
    <property type="match status" value="1"/>
</dbReference>
<comment type="caution">
    <text evidence="4">The sequence shown here is derived from an EMBL/GenBank/DDBJ whole genome shotgun (WGS) entry which is preliminary data.</text>
</comment>
<accession>A0A7V8VH92</accession>
<dbReference type="SUPFAM" id="SSF47729">
    <property type="entry name" value="IHF-like DNA-binding proteins"/>
    <property type="match status" value="1"/>
</dbReference>
<proteinExistence type="inferred from homology"/>
<dbReference type="Gene3D" id="4.10.520.10">
    <property type="entry name" value="IHF-like DNA-binding proteins"/>
    <property type="match status" value="1"/>
</dbReference>
<evidence type="ECO:0000256" key="3">
    <source>
        <dbReference type="RuleBase" id="RU003939"/>
    </source>
</evidence>
<evidence type="ECO:0000256" key="2">
    <source>
        <dbReference type="ARBA" id="ARBA00023125"/>
    </source>
</evidence>
<keyword evidence="5" id="KW-1185">Reference proteome</keyword>
<name>A0A7V8VH92_9BACT</name>
<gene>
    <name evidence="4" type="ORF">H0921_17000</name>
</gene>
<dbReference type="Proteomes" id="UP000542342">
    <property type="component" value="Unassembled WGS sequence"/>
</dbReference>
<comment type="similarity">
    <text evidence="1 3">Belongs to the bacterial histone-like protein family.</text>
</comment>
<dbReference type="SMART" id="SM00411">
    <property type="entry name" value="BHL"/>
    <property type="match status" value="1"/>
</dbReference>
<dbReference type="InterPro" id="IPR000119">
    <property type="entry name" value="Hist_DNA-bd"/>
</dbReference>
<dbReference type="RefSeq" id="WP_194539725.1">
    <property type="nucleotide sequence ID" value="NZ_JACEFB010000021.1"/>
</dbReference>
<dbReference type="InterPro" id="IPR010992">
    <property type="entry name" value="IHF-like_DNA-bd_dom_sf"/>
</dbReference>
<reference evidence="4 5" key="1">
    <citation type="submission" date="2020-07" db="EMBL/GenBank/DDBJ databases">
        <title>Thermogemmata thermophila gen. nov., sp. nov., a novel moderate thermophilic planctomycete from a Kamchatka hot spring.</title>
        <authorList>
            <person name="Elcheninov A.G."/>
            <person name="Podosokorskaya O.A."/>
            <person name="Kovaleva O.L."/>
            <person name="Novikov A."/>
            <person name="Bonch-Osmolovskaya E.A."/>
            <person name="Toshchakov S.V."/>
            <person name="Kublanov I.V."/>
        </authorList>
    </citation>
    <scope>NUCLEOTIDE SEQUENCE [LARGE SCALE GENOMIC DNA]</scope>
    <source>
        <strain evidence="4 5">2918</strain>
    </source>
</reference>